<dbReference type="PANTHER" id="PTHR34117">
    <property type="entry name" value="STYLE CELL-CYCLE INHIBITOR 1"/>
    <property type="match status" value="1"/>
</dbReference>
<feature type="region of interest" description="Disordered" evidence="1">
    <location>
        <begin position="188"/>
        <end position="263"/>
    </location>
</feature>
<feature type="region of interest" description="Disordered" evidence="1">
    <location>
        <begin position="151"/>
        <end position="173"/>
    </location>
</feature>
<dbReference type="PANTHER" id="PTHR34117:SF1">
    <property type="entry name" value="STYLE CELL-CYCLE INHIBITOR 1"/>
    <property type="match status" value="1"/>
</dbReference>
<protein>
    <submittedName>
        <fullName evidence="2">Uncharacterized protein</fullName>
    </submittedName>
</protein>
<evidence type="ECO:0000256" key="1">
    <source>
        <dbReference type="SAM" id="MobiDB-lite"/>
    </source>
</evidence>
<dbReference type="EMBL" id="ML121549">
    <property type="protein sequence ID" value="RPB22813.1"/>
    <property type="molecule type" value="Genomic_DNA"/>
</dbReference>
<feature type="compositionally biased region" description="Basic and acidic residues" evidence="1">
    <location>
        <begin position="1"/>
        <end position="16"/>
    </location>
</feature>
<dbReference type="OrthoDB" id="2139939at2759"/>
<dbReference type="InParanoid" id="A0A3N4LIU0"/>
<dbReference type="Proteomes" id="UP000267821">
    <property type="component" value="Unassembled WGS sequence"/>
</dbReference>
<dbReference type="InterPro" id="IPR044688">
    <property type="entry name" value="SCI-1-like"/>
</dbReference>
<feature type="compositionally biased region" description="Gly residues" evidence="1">
    <location>
        <begin position="332"/>
        <end position="343"/>
    </location>
</feature>
<reference evidence="2 3" key="1">
    <citation type="journal article" date="2018" name="Nat. Ecol. Evol.">
        <title>Pezizomycetes genomes reveal the molecular basis of ectomycorrhizal truffle lifestyle.</title>
        <authorList>
            <person name="Murat C."/>
            <person name="Payen T."/>
            <person name="Noel B."/>
            <person name="Kuo A."/>
            <person name="Morin E."/>
            <person name="Chen J."/>
            <person name="Kohler A."/>
            <person name="Krizsan K."/>
            <person name="Balestrini R."/>
            <person name="Da Silva C."/>
            <person name="Montanini B."/>
            <person name="Hainaut M."/>
            <person name="Levati E."/>
            <person name="Barry K.W."/>
            <person name="Belfiori B."/>
            <person name="Cichocki N."/>
            <person name="Clum A."/>
            <person name="Dockter R.B."/>
            <person name="Fauchery L."/>
            <person name="Guy J."/>
            <person name="Iotti M."/>
            <person name="Le Tacon F."/>
            <person name="Lindquist E.A."/>
            <person name="Lipzen A."/>
            <person name="Malagnac F."/>
            <person name="Mello A."/>
            <person name="Molinier V."/>
            <person name="Miyauchi S."/>
            <person name="Poulain J."/>
            <person name="Riccioni C."/>
            <person name="Rubini A."/>
            <person name="Sitrit Y."/>
            <person name="Splivallo R."/>
            <person name="Traeger S."/>
            <person name="Wang M."/>
            <person name="Zifcakova L."/>
            <person name="Wipf D."/>
            <person name="Zambonelli A."/>
            <person name="Paolocci F."/>
            <person name="Nowrousian M."/>
            <person name="Ottonello S."/>
            <person name="Baldrian P."/>
            <person name="Spatafora J.W."/>
            <person name="Henrissat B."/>
            <person name="Nagy L.G."/>
            <person name="Aury J.M."/>
            <person name="Wincker P."/>
            <person name="Grigoriev I.V."/>
            <person name="Bonfante P."/>
            <person name="Martin F.M."/>
        </authorList>
    </citation>
    <scope>NUCLEOTIDE SEQUENCE [LARGE SCALE GENOMIC DNA]</scope>
    <source>
        <strain evidence="2 3">ATCC MYA-4762</strain>
    </source>
</reference>
<feature type="compositionally biased region" description="Basic and acidic residues" evidence="1">
    <location>
        <begin position="300"/>
        <end position="323"/>
    </location>
</feature>
<name>A0A3N4LIU0_9PEZI</name>
<keyword evidence="3" id="KW-1185">Reference proteome</keyword>
<feature type="region of interest" description="Disordered" evidence="1">
    <location>
        <begin position="1"/>
        <end position="90"/>
    </location>
</feature>
<feature type="region of interest" description="Disordered" evidence="1">
    <location>
        <begin position="286"/>
        <end position="363"/>
    </location>
</feature>
<gene>
    <name evidence="2" type="ORF">L211DRAFT_862507</name>
</gene>
<accession>A0A3N4LIU0</accession>
<organism evidence="2 3">
    <name type="scientific">Terfezia boudieri ATCC MYA-4762</name>
    <dbReference type="NCBI Taxonomy" id="1051890"/>
    <lineage>
        <taxon>Eukaryota</taxon>
        <taxon>Fungi</taxon>
        <taxon>Dikarya</taxon>
        <taxon>Ascomycota</taxon>
        <taxon>Pezizomycotina</taxon>
        <taxon>Pezizomycetes</taxon>
        <taxon>Pezizales</taxon>
        <taxon>Pezizaceae</taxon>
        <taxon>Terfezia</taxon>
    </lineage>
</organism>
<evidence type="ECO:0000313" key="3">
    <source>
        <dbReference type="Proteomes" id="UP000267821"/>
    </source>
</evidence>
<sequence length="407" mass="45301">MERKTQQSDGMDERTPPDQADPTSPPPPRGRHHHTTTITRRTHRRRTHTPSRSRSPSRHHDQHHHRSSRHDHRFRGDSTSPPPVLPGNALPITKHDYDAYKPLFAEYLDIQKGLVLAELSAREAQGRFKRFVTHWNRGELAKGWYDPSRKETAANTTAKTTMATTTNSNTNTAEDASARFLESLNLHSRRKLPPHGGDGGSGDRGSGESESDASSSTSSDDDDEIVGPLPPGYDAPGLSKRGKKAAATMPTIEDLDLQKEQITSSRLADLNTLRASRRADRALQKERLDELLPRPTAGSHEAKLEKKKLLSEKLNSFRDKSPDMDLPDAELMGGGGGGGGGGTDSFKQLKAAKERKKNERELRKEAILRQRMEEREGRLRMHREKEERTIAMLRALAESAQRGGGGR</sequence>
<dbReference type="AlphaFoldDB" id="A0A3N4LIU0"/>
<feature type="compositionally biased region" description="Low complexity" evidence="1">
    <location>
        <begin position="153"/>
        <end position="173"/>
    </location>
</feature>
<evidence type="ECO:0000313" key="2">
    <source>
        <dbReference type="EMBL" id="RPB22813.1"/>
    </source>
</evidence>
<feature type="compositionally biased region" description="Basic residues" evidence="1">
    <location>
        <begin position="29"/>
        <end position="73"/>
    </location>
</feature>
<proteinExistence type="predicted"/>